<dbReference type="Proteomes" id="UP000187209">
    <property type="component" value="Unassembled WGS sequence"/>
</dbReference>
<organism evidence="2 3">
    <name type="scientific">Stentor coeruleus</name>
    <dbReference type="NCBI Taxonomy" id="5963"/>
    <lineage>
        <taxon>Eukaryota</taxon>
        <taxon>Sar</taxon>
        <taxon>Alveolata</taxon>
        <taxon>Ciliophora</taxon>
        <taxon>Postciliodesmatophora</taxon>
        <taxon>Heterotrichea</taxon>
        <taxon>Heterotrichida</taxon>
        <taxon>Stentoridae</taxon>
        <taxon>Stentor</taxon>
    </lineage>
</organism>
<proteinExistence type="predicted"/>
<name>A0A1R2AP10_9CILI</name>
<evidence type="ECO:0000313" key="3">
    <source>
        <dbReference type="Proteomes" id="UP000187209"/>
    </source>
</evidence>
<dbReference type="AlphaFoldDB" id="A0A1R2AP10"/>
<comment type="caution">
    <text evidence="2">The sequence shown here is derived from an EMBL/GenBank/DDBJ whole genome shotgun (WGS) entry which is preliminary data.</text>
</comment>
<dbReference type="EMBL" id="MPUH01001768">
    <property type="protein sequence ID" value="OMJ66262.1"/>
    <property type="molecule type" value="Genomic_DNA"/>
</dbReference>
<accession>A0A1R2AP10</accession>
<evidence type="ECO:0000313" key="2">
    <source>
        <dbReference type="EMBL" id="OMJ66262.1"/>
    </source>
</evidence>
<protein>
    <submittedName>
        <fullName evidence="2">Uncharacterized protein</fullName>
    </submittedName>
</protein>
<feature type="compositionally biased region" description="Basic and acidic residues" evidence="1">
    <location>
        <begin position="12"/>
        <end position="21"/>
    </location>
</feature>
<keyword evidence="3" id="KW-1185">Reference proteome</keyword>
<gene>
    <name evidence="2" type="ORF">SteCoe_36953</name>
</gene>
<evidence type="ECO:0000256" key="1">
    <source>
        <dbReference type="SAM" id="MobiDB-lite"/>
    </source>
</evidence>
<reference evidence="2 3" key="1">
    <citation type="submission" date="2016-11" db="EMBL/GenBank/DDBJ databases">
        <title>The macronuclear genome of Stentor coeruleus: a giant cell with tiny introns.</title>
        <authorList>
            <person name="Slabodnick M."/>
            <person name="Ruby J.G."/>
            <person name="Reiff S.B."/>
            <person name="Swart E.C."/>
            <person name="Gosai S."/>
            <person name="Prabakaran S."/>
            <person name="Witkowska E."/>
            <person name="Larue G.E."/>
            <person name="Fisher S."/>
            <person name="Freeman R.M."/>
            <person name="Gunawardena J."/>
            <person name="Chu W."/>
            <person name="Stover N.A."/>
            <person name="Gregory B.D."/>
            <person name="Nowacki M."/>
            <person name="Derisi J."/>
            <person name="Roy S.W."/>
            <person name="Marshall W.F."/>
            <person name="Sood P."/>
        </authorList>
    </citation>
    <scope>NUCLEOTIDE SEQUENCE [LARGE SCALE GENOMIC DNA]</scope>
    <source>
        <strain evidence="2">WM001</strain>
    </source>
</reference>
<feature type="region of interest" description="Disordered" evidence="1">
    <location>
        <begin position="1"/>
        <end position="22"/>
    </location>
</feature>
<sequence length="801" mass="93262">MRDSNRVPQNKELSEDQKLDSSPKCILNKNDLLITVSKSHKNPQAFAIYPSNQNSFIYPYNNSNFIEKMHETQNFDEDLKQSIINQNSLNKTPNAFTDLPNQESLSATLSKNIKISDKPVMKLLENNKISLGFINFNKKISKLFIKLMPNLLNCNDREMIINFLINSKSNHPFSFEHKQERISVLLYSTDAKISREKVYNVFMETIVNPVENLQKFNAEILISGIKKMGFKNTKKNEDKGKTTYLYAINDNGNDCESEWSTFPVLLSVNKGVIVLEIIFAICSKPGILTGPYLEKAIEFLKKVNNTLCNSMFYYNSRNKFIIFKSSTHAMFPPYLNYNLPQILTSEAVSLYTSYAHGLYCIYKEMINSEKAKNTLLQGNYVSYSINELLSICNKRNLKPFILFTLYDDNDASLVSNSLSVNPEQLEKERSIIGVLKKDELLKNVFQIERVYNNNQGVIIYPKIIFGNVFNTNVKQSMTAKYFKVMKKIGKKLLKGKLGFNIELFFKMFWIVKENIYYNFLIPLNDFFQYFDKNNLHEKLITFYKHYAQVLEEEILKSLCWNIEDLFLIGFNDPQKYAENCFGLKVKKELILLPHILKNRDSKIPISKKDIKICKDLTAARYRMNQIYYNEYVCRYLGLANDITIIMEDTGYLTIEEIVELKKDIKDNNIEDKDAKSLIAKNSTKDYLAFENKISCKNLRQPLYIPSKLLINYSPKIQILSQNISLTNTLFHIIPMKEINICHKHYEIFFKIISEDEISASRVSFVKNLVYCLTLNPDIRKCQYNQENIDKDILIIMKLLDK</sequence>